<name>A0A7X0M991_9ACTN</name>
<dbReference type="AlphaFoldDB" id="A0A7X0M991"/>
<organism evidence="1 2">
    <name type="scientific">Sphaerisporangium rubeum</name>
    <dbReference type="NCBI Taxonomy" id="321317"/>
    <lineage>
        <taxon>Bacteria</taxon>
        <taxon>Bacillati</taxon>
        <taxon>Actinomycetota</taxon>
        <taxon>Actinomycetes</taxon>
        <taxon>Streptosporangiales</taxon>
        <taxon>Streptosporangiaceae</taxon>
        <taxon>Sphaerisporangium</taxon>
    </lineage>
</organism>
<dbReference type="Proteomes" id="UP000555564">
    <property type="component" value="Unassembled WGS sequence"/>
</dbReference>
<gene>
    <name evidence="1" type="ORF">BJ992_004245</name>
</gene>
<keyword evidence="2" id="KW-1185">Reference proteome</keyword>
<dbReference type="EMBL" id="JACHIU010000001">
    <property type="protein sequence ID" value="MBB6474814.1"/>
    <property type="molecule type" value="Genomic_DNA"/>
</dbReference>
<dbReference type="RefSeq" id="WP_184983640.1">
    <property type="nucleotide sequence ID" value="NZ_BAAALO010000038.1"/>
</dbReference>
<evidence type="ECO:0000313" key="1">
    <source>
        <dbReference type="EMBL" id="MBB6474814.1"/>
    </source>
</evidence>
<reference evidence="1 2" key="1">
    <citation type="submission" date="2020-08" db="EMBL/GenBank/DDBJ databases">
        <title>Sequencing the genomes of 1000 actinobacteria strains.</title>
        <authorList>
            <person name="Klenk H.-P."/>
        </authorList>
    </citation>
    <scope>NUCLEOTIDE SEQUENCE [LARGE SCALE GENOMIC DNA]</scope>
    <source>
        <strain evidence="1 2">DSM 44936</strain>
    </source>
</reference>
<proteinExistence type="predicted"/>
<protein>
    <submittedName>
        <fullName evidence="1">Uncharacterized protein</fullName>
    </submittedName>
</protein>
<comment type="caution">
    <text evidence="1">The sequence shown here is derived from an EMBL/GenBank/DDBJ whole genome shotgun (WGS) entry which is preliminary data.</text>
</comment>
<evidence type="ECO:0000313" key="2">
    <source>
        <dbReference type="Proteomes" id="UP000555564"/>
    </source>
</evidence>
<sequence length="1108" mass="120280">MTGNNGGTPARKVSATELLDIRERAWAKRLRGCSLVAEVEVPDAYSEQVAGVLGPLYAKWVAGRRRPEDLFMRWPACFAVAMTGVAARSYQHGTFWPMLWTKVRHRALPEEQTIWGKGFAVAVDSLGMPTFPGMPTPYLGPILMHTGIPTFCLEDYFRLLLQRRTQDPGLDAEGFLAWATATGREHRIDVLDVPVRRFLQHGTEYAYDFVERTFDLLDRLDGTASDIDAVGLPERVLKKALDLSAEGKLDLTARAASRVPGQRRWEQPRIALDPYGRGVEVVLPAVGDTPDGLAVWHVTADGMTATVRSRAQWVGVAEAAPSTTYPLPKPVLSVAVSLAGWHHRVERSVVDPKSPMLVFSEDGRRLADNLPLPPDAVWVVHPEEHDLNAEGKLRVVVEGELPLGWNGWRLRQISLEGARSLGLDGVPGSQRPVRGYARPRIVTGDPVTGVATPYGSSVLSRPPDLWLPGQAGADTTWMVDVRRSATGGTVVSRTLTVQEPTTVTDLWSDAPRPLLGGFDIVVRGPLGRGTVRTVFLAEGLSVDYSPVHRLFTPTGLVTARAELKAGAGGQAHPARLSFASHELSQVVEFRADGESEPLVVTPPHVQVLRQRTTQSSAWLAGPLRMATESFADDPGTLLVRVPGAGSLPAVQVVVGGRVVQEVEPGGQARDGVARYELARMSGTIEEHKYADLSFGSGAMFTPLAFVRPRQLATGVTHDGDRLVLRDPADVEGLAAAVYALRAPWREPAEAPVHEGTVVLPPDLCDAGPLLVVLQIEDPWTFNEWPRWPDRFMVAGADGYVRADDPEETALSRFLADAGPFPERVTDLGRLWWIVELAGKLAVPSDVRRLVERCCRPLRERPAEALARLIDLGLPADRMTSLLVTSGLAATAVPGPEHAETALAAWPVMPAAALLLTGLDDPDCLESAERQCGDDLTAIWRDGADPHATVGRFGPEVKRMKLMTDEQLEGIWRAANVIPKALLDPDTRLVAARRLFDARVVAAAATVGRTSSQIVRTAHRLVAKHPRLAEQIRRRENPEGLGGWYALPAASIALACVARLAARGDAECRSAEQLLRTDWAWLAAAAPDLVAIDLVLAELLVAAHASEDK</sequence>
<accession>A0A7X0M991</accession>